<evidence type="ECO:0000313" key="2">
    <source>
        <dbReference type="EMBL" id="AAX91481.1"/>
    </source>
</evidence>
<keyword evidence="1" id="KW-0812">Transmembrane</keyword>
<feature type="transmembrane region" description="Helical" evidence="1">
    <location>
        <begin position="6"/>
        <end position="24"/>
    </location>
</feature>
<keyword evidence="3" id="KW-1185">Reference proteome</keyword>
<dbReference type="EMBL" id="AY954960">
    <property type="protein sequence ID" value="AAX91481.1"/>
    <property type="molecule type" value="Genomic_DNA"/>
</dbReference>
<organism evidence="2 3">
    <name type="scientific">Staphylococcus phage 96</name>
    <dbReference type="NCBI Taxonomy" id="2936815"/>
    <lineage>
        <taxon>Viruses</taxon>
        <taxon>Duplodnaviria</taxon>
        <taxon>Heunggongvirae</taxon>
        <taxon>Uroviricota</taxon>
        <taxon>Caudoviricetes</taxon>
        <taxon>Azeredovirinae</taxon>
        <taxon>Phietavirus</taxon>
        <taxon>Phietavirus pv96</taxon>
    </lineage>
</organism>
<name>Q4ZBY7_9CAUD</name>
<keyword evidence="1" id="KW-1133">Transmembrane helix</keyword>
<evidence type="ECO:0000256" key="1">
    <source>
        <dbReference type="SAM" id="Phobius"/>
    </source>
</evidence>
<evidence type="ECO:0000313" key="3">
    <source>
        <dbReference type="Proteomes" id="UP000000977"/>
    </source>
</evidence>
<protein>
    <submittedName>
        <fullName evidence="2">ORF081</fullName>
    </submittedName>
</protein>
<proteinExistence type="predicted"/>
<sequence length="66" mass="7492">MQYTLNTVLVYMLLVLVVVVLQRFRGVLKVMTANGTPHMVKRHSHFGTLQLTQDARHSSSIFHRGG</sequence>
<reference evidence="2 3" key="1">
    <citation type="journal article" date="2005" name="Proc. Natl. Acad. Sci. U.S.A.">
        <title>The complete genomes and proteomes of 27 Staphylococcus aureus bacteriophages.</title>
        <authorList>
            <person name="Kwan T."/>
            <person name="Liu J."/>
            <person name="Dubow M."/>
            <person name="Gros P."/>
            <person name="Pelletier J."/>
        </authorList>
    </citation>
    <scope>NUCLEOTIDE SEQUENCE</scope>
</reference>
<keyword evidence="1" id="KW-0472">Membrane</keyword>
<dbReference type="Proteomes" id="UP000000977">
    <property type="component" value="Segment"/>
</dbReference>
<accession>Q4ZBY7</accession>